<keyword evidence="1" id="KW-0472">Membrane</keyword>
<name>A0A6N4QMB8_9LEPT</name>
<dbReference type="Proteomes" id="UP000297613">
    <property type="component" value="Unassembled WGS sequence"/>
</dbReference>
<feature type="transmembrane region" description="Helical" evidence="1">
    <location>
        <begin position="256"/>
        <end position="275"/>
    </location>
</feature>
<dbReference type="Pfam" id="PF09852">
    <property type="entry name" value="DUF2079"/>
    <property type="match status" value="1"/>
</dbReference>
<dbReference type="AlphaFoldDB" id="A0A6N4QMB8"/>
<feature type="transmembrane region" description="Helical" evidence="1">
    <location>
        <begin position="328"/>
        <end position="347"/>
    </location>
</feature>
<feature type="transmembrane region" description="Helical" evidence="1">
    <location>
        <begin position="56"/>
        <end position="78"/>
    </location>
</feature>
<dbReference type="InterPro" id="IPR018650">
    <property type="entry name" value="STSV1_Orf64"/>
</dbReference>
<feature type="transmembrane region" description="Helical" evidence="1">
    <location>
        <begin position="219"/>
        <end position="249"/>
    </location>
</feature>
<dbReference type="EMBL" id="RQGM01000022">
    <property type="protein sequence ID" value="TGL86141.1"/>
    <property type="molecule type" value="Genomic_DNA"/>
</dbReference>
<organism evidence="2 3">
    <name type="scientific">Leptospira yasudae</name>
    <dbReference type="NCBI Taxonomy" id="2202201"/>
    <lineage>
        <taxon>Bacteria</taxon>
        <taxon>Pseudomonadati</taxon>
        <taxon>Spirochaetota</taxon>
        <taxon>Spirochaetia</taxon>
        <taxon>Leptospirales</taxon>
        <taxon>Leptospiraceae</taxon>
        <taxon>Leptospira</taxon>
    </lineage>
</organism>
<feature type="transmembrane region" description="Helical" evidence="1">
    <location>
        <begin position="189"/>
        <end position="213"/>
    </location>
</feature>
<evidence type="ECO:0000313" key="2">
    <source>
        <dbReference type="EMBL" id="TGL86141.1"/>
    </source>
</evidence>
<keyword evidence="1" id="KW-1133">Transmembrane helix</keyword>
<feature type="transmembrane region" description="Helical" evidence="1">
    <location>
        <begin position="20"/>
        <end position="44"/>
    </location>
</feature>
<evidence type="ECO:0000256" key="1">
    <source>
        <dbReference type="SAM" id="Phobius"/>
    </source>
</evidence>
<keyword evidence="1" id="KW-0812">Transmembrane</keyword>
<evidence type="ECO:0000313" key="3">
    <source>
        <dbReference type="Proteomes" id="UP000297613"/>
    </source>
</evidence>
<accession>A0A6N4QMB8</accession>
<comment type="caution">
    <text evidence="2">The sequence shown here is derived from an EMBL/GenBank/DDBJ whole genome shotgun (WGS) entry which is preliminary data.</text>
</comment>
<proteinExistence type="predicted"/>
<sequence length="540" mass="61964">MSVSVSFLPFFLLYLPIQTLFGSKGLGGLTLAGILILCVFLHWADKKYKHPFFRSLKVSPIVLISYWSIFVFAEGIFYTQRAADSFLLGDLDYAAQFRMILPGIDKSFFQTQYYGSEENANFLSHHMSPGILLLTPFAMSFGSPLGLGVGVFFFIAISIPLLYFYLLACSVSKEISLCASLLWAGSSGLYRLGHSLHFEALVPFAILCVLIGVQKEKHWITILGLVFFLGIKEDLSFYLAALSIGLLLADPRRRKEWIFVLSFCLVYSFLIHPYLSGLAGSSAQRNWKEYWGEGSSNPFYAALSYIQKPESILSYWKGVRDLSLEWGFWNWTGGWLLVPFFGLYSAFRLSVHPWVRDLYSYYLYPLIPFLILFLRTGSTWIQNAANDFKSSLESESSFVDRIEFLKRIPKEWKLFVLLLLTFAFSVYRNSKENEYPILLRPQTTKAQELEEVLKSIPAGSSVSAGFHLSPFISRNNPVYPIRENREWKEWIVFDHRYNSPYLSSELILQRIQKDVHNGTIEPVLTSENFVLYKRSANPKR</sequence>
<gene>
    <name evidence="2" type="ORF">EHQ83_05890</name>
</gene>
<dbReference type="RefSeq" id="WP_135569689.1">
    <property type="nucleotide sequence ID" value="NZ_RQGK01000040.1"/>
</dbReference>
<feature type="transmembrane region" description="Helical" evidence="1">
    <location>
        <begin position="359"/>
        <end position="381"/>
    </location>
</feature>
<reference evidence="2 3" key="1">
    <citation type="journal article" date="2019" name="PLoS Negl. Trop. Dis.">
        <title>Revisiting the worldwide diversity of Leptospira species in the environment.</title>
        <authorList>
            <person name="Vincent A.T."/>
            <person name="Schiettekatte O."/>
            <person name="Bourhy P."/>
            <person name="Veyrier F.J."/>
            <person name="Picardeau M."/>
        </authorList>
    </citation>
    <scope>NUCLEOTIDE SEQUENCE [LARGE SCALE GENOMIC DNA]</scope>
    <source>
        <strain evidence="2 3">201702445</strain>
    </source>
</reference>
<protein>
    <submittedName>
        <fullName evidence="2">DUF2079 domain-containing protein</fullName>
    </submittedName>
</protein>